<accession>A0A669CRL3</accession>
<sequence>MLSTINGLRIVSWNVRGVGNATKVNKVMAHLQQLKGDVFFLQETHLCNKEVRRLKRNWIGNIYHSKFNAKARGTAILIRNNILFEQHKVIADPDGCFTFVSGNLQGSLVILASVYGPNWDDDSFIAKFFSSLPNLENYHLIIGGDFNFVQDTLLDRSSTKACSLSKSAKTLEFFKSQLGIVDPWRHANPSKAFSFFSHPHHTYTRIDFFLVDIRFLCKISHCQYHAIAISDHSPVSFEAVLATPSRPIKHWRFNSSLLIRDDYTNFLRSQFSLFLELNDSIEVSRGVLWETSKAYMRGQLIGFVSNLKKKELFYTSSLLNKIKDLDGRYASNPDPNLYTERVKVQASLNLTTTATAMVQLIKTKQRFFESGDKAGKLLAYQARAKATSKLIPKVKSAAGDIILDPEGINEIFVGFYSNLYTSSSPPSPEKTLQNIHFPRIDRDLTKGLGRPITVVEVQEAIKSLNTGKSSGPDGYSAEYYKANSDLMAPLLKDMYNEAFSKCQLPKTLSEATIFLNLKKDKDPLLCSSYRPISLLNIDFKILSKILALRLQRVLPQIIASDQTGFMAGRHSHDNSRRLLNIIYTSCNSVPEVVVSLDAEKAFDRIEWSFLYEVMDRFGLGADFILWVKLLYSSPSACIRTNNNLSLPFPIERGTRQGCPLSPLLFAIAIEPLAIWLHSEDRFKGITRFGVTHKLSLYADDLLLYISDPLNSFQVLFDILDQYGTLSGYKLNYQKSELQPLNSLARALPHSIVPFKWTETGFRYLGLFISSSIPKMMRENFPSLLENVRKECDSWTSLPLSVVGRINLIKMSVLPKFLYLFQHVPILLTKAFFDKLEKILSHFIWGGKQARIRKSIFQSSKTDGGLGLPNFRHYYWAANIQKLSHWVHNYGGPQEPRALK</sequence>
<dbReference type="Pfam" id="PF00078">
    <property type="entry name" value="RVT_1"/>
    <property type="match status" value="1"/>
</dbReference>
<dbReference type="SUPFAM" id="SSF56219">
    <property type="entry name" value="DNase I-like"/>
    <property type="match status" value="1"/>
</dbReference>
<keyword evidence="4" id="KW-1185">Reference proteome</keyword>
<dbReference type="GO" id="GO:0003824">
    <property type="term" value="F:catalytic activity"/>
    <property type="evidence" value="ECO:0007669"/>
    <property type="project" value="InterPro"/>
</dbReference>
<name>A0A669CRL3_ORENI</name>
<dbReference type="InterPro" id="IPR043502">
    <property type="entry name" value="DNA/RNA_pol_sf"/>
</dbReference>
<reference evidence="3" key="2">
    <citation type="submission" date="2025-08" db="UniProtKB">
        <authorList>
            <consortium name="Ensembl"/>
        </authorList>
    </citation>
    <scope>IDENTIFICATION</scope>
</reference>
<dbReference type="SUPFAM" id="SSF56672">
    <property type="entry name" value="DNA/RNA polymerases"/>
    <property type="match status" value="1"/>
</dbReference>
<evidence type="ECO:0000313" key="3">
    <source>
        <dbReference type="Ensembl" id="ENSONIP00000050973.1"/>
    </source>
</evidence>
<dbReference type="OMA" id="WETSKAY"/>
<organism evidence="3 4">
    <name type="scientific">Oreochromis niloticus</name>
    <name type="common">Nile tilapia</name>
    <name type="synonym">Tilapia nilotica</name>
    <dbReference type="NCBI Taxonomy" id="8128"/>
    <lineage>
        <taxon>Eukaryota</taxon>
        <taxon>Metazoa</taxon>
        <taxon>Chordata</taxon>
        <taxon>Craniata</taxon>
        <taxon>Vertebrata</taxon>
        <taxon>Euteleostomi</taxon>
        <taxon>Actinopterygii</taxon>
        <taxon>Neopterygii</taxon>
        <taxon>Teleostei</taxon>
        <taxon>Neoteleostei</taxon>
        <taxon>Acanthomorphata</taxon>
        <taxon>Ovalentaria</taxon>
        <taxon>Cichlomorphae</taxon>
        <taxon>Cichliformes</taxon>
        <taxon>Cichlidae</taxon>
        <taxon>African cichlids</taxon>
        <taxon>Pseudocrenilabrinae</taxon>
        <taxon>Oreochromini</taxon>
        <taxon>Oreochromis</taxon>
    </lineage>
</organism>
<dbReference type="InterPro" id="IPR036691">
    <property type="entry name" value="Endo/exonu/phosph_ase_sf"/>
</dbReference>
<dbReference type="CDD" id="cd01650">
    <property type="entry name" value="RT_nLTR_like"/>
    <property type="match status" value="1"/>
</dbReference>
<feature type="domain" description="Endonuclease/exonuclease/phosphatase" evidence="2">
    <location>
        <begin position="11"/>
        <end position="232"/>
    </location>
</feature>
<dbReference type="Ensembl" id="ENSONIT00000037103.1">
    <property type="protein sequence ID" value="ENSONIP00000050973.1"/>
    <property type="gene ID" value="ENSONIG00000042489.1"/>
</dbReference>
<evidence type="ECO:0000259" key="1">
    <source>
        <dbReference type="Pfam" id="PF00078"/>
    </source>
</evidence>
<dbReference type="PANTHER" id="PTHR31635:SF196">
    <property type="entry name" value="REVERSE TRANSCRIPTASE DOMAIN-CONTAINING PROTEIN-RELATED"/>
    <property type="match status" value="1"/>
</dbReference>
<reference evidence="4" key="1">
    <citation type="submission" date="2012-01" db="EMBL/GenBank/DDBJ databases">
        <title>The Genome Sequence of Oreochromis niloticus (Nile Tilapia).</title>
        <authorList>
            <consortium name="Broad Institute Genome Assembly Team"/>
            <consortium name="Broad Institute Sequencing Platform"/>
            <person name="Di Palma F."/>
            <person name="Johnson J."/>
            <person name="Lander E.S."/>
            <person name="Lindblad-Toh K."/>
        </authorList>
    </citation>
    <scope>NUCLEOTIDE SEQUENCE [LARGE SCALE GENOMIC DNA]</scope>
</reference>
<evidence type="ECO:0000313" key="4">
    <source>
        <dbReference type="Proteomes" id="UP000005207"/>
    </source>
</evidence>
<dbReference type="InterPro" id="IPR000477">
    <property type="entry name" value="RT_dom"/>
</dbReference>
<dbReference type="Proteomes" id="UP000005207">
    <property type="component" value="Linkage group LG5"/>
</dbReference>
<dbReference type="InParanoid" id="A0A669CRL3"/>
<dbReference type="Pfam" id="PF03372">
    <property type="entry name" value="Exo_endo_phos"/>
    <property type="match status" value="1"/>
</dbReference>
<evidence type="ECO:0000259" key="2">
    <source>
        <dbReference type="Pfam" id="PF03372"/>
    </source>
</evidence>
<dbReference type="AlphaFoldDB" id="A0A669CRL3"/>
<reference evidence="3" key="3">
    <citation type="submission" date="2025-09" db="UniProtKB">
        <authorList>
            <consortium name="Ensembl"/>
        </authorList>
    </citation>
    <scope>IDENTIFICATION</scope>
</reference>
<dbReference type="InterPro" id="IPR005135">
    <property type="entry name" value="Endo/exonuclease/phosphatase"/>
</dbReference>
<proteinExistence type="predicted"/>
<protein>
    <submittedName>
        <fullName evidence="3">Uncharacterized protein</fullName>
    </submittedName>
</protein>
<dbReference type="Gene3D" id="3.60.10.10">
    <property type="entry name" value="Endonuclease/exonuclease/phosphatase"/>
    <property type="match status" value="1"/>
</dbReference>
<feature type="domain" description="Reverse transcriptase" evidence="1">
    <location>
        <begin position="519"/>
        <end position="766"/>
    </location>
</feature>
<dbReference type="CDD" id="cd09076">
    <property type="entry name" value="L1-EN"/>
    <property type="match status" value="1"/>
</dbReference>
<dbReference type="PANTHER" id="PTHR31635">
    <property type="entry name" value="REVERSE TRANSCRIPTASE DOMAIN-CONTAINING PROTEIN-RELATED"/>
    <property type="match status" value="1"/>
</dbReference>
<dbReference type="GeneTree" id="ENSGT00940000165023"/>